<dbReference type="AlphaFoldDB" id="A0A5Q4C4F9"/>
<gene>
    <name evidence="1" type="ORF">CSHISOI_01206</name>
</gene>
<accession>A0A5Q4C4F9</accession>
<dbReference type="EMBL" id="PUHP01000047">
    <property type="protein sequence ID" value="TQN74240.1"/>
    <property type="molecule type" value="Genomic_DNA"/>
</dbReference>
<feature type="non-terminal residue" evidence="1">
    <location>
        <position position="150"/>
    </location>
</feature>
<proteinExistence type="predicted"/>
<keyword evidence="2" id="KW-1185">Reference proteome</keyword>
<dbReference type="Proteomes" id="UP000326340">
    <property type="component" value="Unassembled WGS sequence"/>
</dbReference>
<evidence type="ECO:0000313" key="1">
    <source>
        <dbReference type="EMBL" id="TQN74240.1"/>
    </source>
</evidence>
<name>A0A5Q4C4F9_9PEZI</name>
<reference evidence="1 2" key="1">
    <citation type="journal article" date="2019" name="Sci. Rep.">
        <title>Colletotrichum shisoi sp. nov., an anthracnose pathogen of Perilla frutescens in Japan: molecular phylogenetic, morphological and genomic evidence.</title>
        <authorList>
            <person name="Gan P."/>
            <person name="Tsushima A."/>
            <person name="Hiroyama R."/>
            <person name="Narusaka M."/>
            <person name="Takano Y."/>
            <person name="Narusaka Y."/>
            <person name="Kawaradani M."/>
            <person name="Damm U."/>
            <person name="Shirasu K."/>
        </authorList>
    </citation>
    <scope>NUCLEOTIDE SEQUENCE [LARGE SCALE GENOMIC DNA]</scope>
    <source>
        <strain evidence="1 2">PG-2018a</strain>
    </source>
</reference>
<evidence type="ECO:0000313" key="2">
    <source>
        <dbReference type="Proteomes" id="UP000326340"/>
    </source>
</evidence>
<organism evidence="1 2">
    <name type="scientific">Colletotrichum shisoi</name>
    <dbReference type="NCBI Taxonomy" id="2078593"/>
    <lineage>
        <taxon>Eukaryota</taxon>
        <taxon>Fungi</taxon>
        <taxon>Dikarya</taxon>
        <taxon>Ascomycota</taxon>
        <taxon>Pezizomycotina</taxon>
        <taxon>Sordariomycetes</taxon>
        <taxon>Hypocreomycetidae</taxon>
        <taxon>Glomerellales</taxon>
        <taxon>Glomerellaceae</taxon>
        <taxon>Colletotrichum</taxon>
        <taxon>Colletotrichum destructivum species complex</taxon>
    </lineage>
</organism>
<comment type="caution">
    <text evidence="1">The sequence shown here is derived from an EMBL/GenBank/DDBJ whole genome shotgun (WGS) entry which is preliminary data.</text>
</comment>
<sequence length="150" mass="17454">MGLRQNPIPRAKGILGRLWPRVPGRPRLGVMEQPRTKQFVIFSVEGKPDTPKCMTITFWPIHKQVPMRVNESMLIWKRLFKTRYVNPSVSSFSHQHLPRPHFPWRNPFVSKAPLPQQVALLPLYHTLGTFRTATLRVFNPCSRSKHIAIK</sequence>
<protein>
    <submittedName>
        <fullName evidence="1">Uncharacterized protein</fullName>
    </submittedName>
</protein>